<dbReference type="Proteomes" id="UP000001818">
    <property type="component" value="Chromosome"/>
</dbReference>
<dbReference type="HOGENOM" id="CLU_054340_0_0_5"/>
<dbReference type="InterPro" id="IPR002314">
    <property type="entry name" value="aa-tRNA-synt_IIb"/>
</dbReference>
<reference evidence="2 3" key="1">
    <citation type="submission" date="2006-03" db="EMBL/GenBank/DDBJ databases">
        <title>Complete sequence of Rhodopseudomonas palustris BisB5.</title>
        <authorList>
            <consortium name="US DOE Joint Genome Institute"/>
            <person name="Copeland A."/>
            <person name="Lucas S."/>
            <person name="Lapidus A."/>
            <person name="Barry K."/>
            <person name="Detter J.C."/>
            <person name="Glavina del Rio T."/>
            <person name="Hammon N."/>
            <person name="Israni S."/>
            <person name="Dalin E."/>
            <person name="Tice H."/>
            <person name="Pitluck S."/>
            <person name="Chain P."/>
            <person name="Malfatti S."/>
            <person name="Shin M."/>
            <person name="Vergez L."/>
            <person name="Schmutz J."/>
            <person name="Larimer F."/>
            <person name="Land M."/>
            <person name="Hauser L."/>
            <person name="Pelletier D.A."/>
            <person name="Kyrpides N."/>
            <person name="Lykidis A."/>
            <person name="Oda Y."/>
            <person name="Harwood C.S."/>
            <person name="Richardson P."/>
        </authorList>
    </citation>
    <scope>NUCLEOTIDE SEQUENCE [LARGE SCALE GENOMIC DNA]</scope>
    <source>
        <strain evidence="2 3">BisB5</strain>
    </source>
</reference>
<feature type="domain" description="Aminoacyl-tRNA synthetase class II (G/ P/ S/T)" evidence="1">
    <location>
        <begin position="125"/>
        <end position="291"/>
    </location>
</feature>
<dbReference type="SUPFAM" id="SSF55681">
    <property type="entry name" value="Class II aaRS and biotin synthetases"/>
    <property type="match status" value="1"/>
</dbReference>
<dbReference type="EMBL" id="CP000283">
    <property type="protein sequence ID" value="ABE38334.1"/>
    <property type="molecule type" value="Genomic_DNA"/>
</dbReference>
<dbReference type="GO" id="GO:0004812">
    <property type="term" value="F:aminoacyl-tRNA ligase activity"/>
    <property type="evidence" value="ECO:0007669"/>
    <property type="project" value="UniProtKB-KW"/>
</dbReference>
<organism evidence="2 3">
    <name type="scientific">Rhodopseudomonas palustris (strain BisB5)</name>
    <dbReference type="NCBI Taxonomy" id="316057"/>
    <lineage>
        <taxon>Bacteria</taxon>
        <taxon>Pseudomonadati</taxon>
        <taxon>Pseudomonadota</taxon>
        <taxon>Alphaproteobacteria</taxon>
        <taxon>Hyphomicrobiales</taxon>
        <taxon>Nitrobacteraceae</taxon>
        <taxon>Rhodopseudomonas</taxon>
    </lineage>
</organism>
<dbReference type="NCBIfam" id="NF005479">
    <property type="entry name" value="PRK07080.1"/>
    <property type="match status" value="1"/>
</dbReference>
<dbReference type="KEGG" id="rpd:RPD_1096"/>
<evidence type="ECO:0000313" key="2">
    <source>
        <dbReference type="EMBL" id="ABE38334.1"/>
    </source>
</evidence>
<dbReference type="GO" id="GO:0006418">
    <property type="term" value="P:tRNA aminoacylation for protein translation"/>
    <property type="evidence" value="ECO:0007669"/>
    <property type="project" value="InterPro"/>
</dbReference>
<dbReference type="CDD" id="cd00670">
    <property type="entry name" value="Gly_His_Pro_Ser_Thr_tRS_core"/>
    <property type="match status" value="1"/>
</dbReference>
<gene>
    <name evidence="2" type="ordered locus">RPD_1096</name>
</gene>
<sequence length="312" mass="34372">MNVAIRNVPSETHAQPIDPLDHLAEHLFHRLGADGVYARTALYEGVVEKLAALISSHREAGTEVMRFPPVMSRSQLEKSGYLKSFPNLLGCVCGLHGTEQEINSAVSRFDAGGDWTTSLSPADLVLSPAACYPVYPIAASRGPLPVGGLRFDVAADCFRREPSKQLDRLQSFRMREYVCIGTPQDVAEFRERWMVKAQAIAHDLGLAFKVDHASDPFFGRVGQMKAISQVQQALKFELLVPLRSEEQPTACMSFNYHREHFGVTWAIDDAEGKPAHTGCVAFGMDRLAVALFHTHGIDLAAWPASVREMLGL</sequence>
<keyword evidence="2" id="KW-0030">Aminoacyl-tRNA synthetase</keyword>
<dbReference type="Gene3D" id="3.30.930.10">
    <property type="entry name" value="Bira Bifunctional Protein, Domain 2"/>
    <property type="match status" value="1"/>
</dbReference>
<dbReference type="STRING" id="316057.RPD_1096"/>
<dbReference type="GO" id="GO:0005524">
    <property type="term" value="F:ATP binding"/>
    <property type="evidence" value="ECO:0007669"/>
    <property type="project" value="InterPro"/>
</dbReference>
<protein>
    <submittedName>
        <fullName evidence="2">tRNA synthetase, class II (G, H, P and S)</fullName>
    </submittedName>
</protein>
<keyword evidence="2" id="KW-0436">Ligase</keyword>
<accession>Q13C55</accession>
<evidence type="ECO:0000313" key="3">
    <source>
        <dbReference type="Proteomes" id="UP000001818"/>
    </source>
</evidence>
<name>Q13C55_RHOPS</name>
<dbReference type="Pfam" id="PF00587">
    <property type="entry name" value="tRNA-synt_2b"/>
    <property type="match status" value="1"/>
</dbReference>
<evidence type="ECO:0000259" key="1">
    <source>
        <dbReference type="Pfam" id="PF00587"/>
    </source>
</evidence>
<dbReference type="InterPro" id="IPR045864">
    <property type="entry name" value="aa-tRNA-synth_II/BPL/LPL"/>
</dbReference>
<dbReference type="AlphaFoldDB" id="Q13C55"/>
<dbReference type="BioCyc" id="RPAL316057:RPD_RS05560-MONOMER"/>
<dbReference type="eggNOG" id="COG0172">
    <property type="taxonomic scope" value="Bacteria"/>
</dbReference>
<proteinExistence type="predicted"/>